<feature type="transmembrane region" description="Helical" evidence="8">
    <location>
        <begin position="51"/>
        <end position="74"/>
    </location>
</feature>
<feature type="transmembrane region" description="Helical" evidence="8">
    <location>
        <begin position="196"/>
        <end position="215"/>
    </location>
</feature>
<evidence type="ECO:0000256" key="3">
    <source>
        <dbReference type="ARBA" id="ARBA00022741"/>
    </source>
</evidence>
<gene>
    <name evidence="11" type="ORF">GCM10023081_15170</name>
</gene>
<feature type="domain" description="ABC transmembrane type-1" evidence="10">
    <location>
        <begin position="54"/>
        <end position="339"/>
    </location>
</feature>
<evidence type="ECO:0000256" key="2">
    <source>
        <dbReference type="ARBA" id="ARBA00022692"/>
    </source>
</evidence>
<dbReference type="InterPro" id="IPR011527">
    <property type="entry name" value="ABC1_TM_dom"/>
</dbReference>
<evidence type="ECO:0000256" key="6">
    <source>
        <dbReference type="ARBA" id="ARBA00023136"/>
    </source>
</evidence>
<dbReference type="SMART" id="SM00382">
    <property type="entry name" value="AAA"/>
    <property type="match status" value="1"/>
</dbReference>
<feature type="domain" description="ABC transporter" evidence="9">
    <location>
        <begin position="378"/>
        <end position="605"/>
    </location>
</feature>
<keyword evidence="6 8" id="KW-0472">Membrane</keyword>
<dbReference type="CDD" id="cd07346">
    <property type="entry name" value="ABC_6TM_exporters"/>
    <property type="match status" value="1"/>
</dbReference>
<keyword evidence="5 8" id="KW-1133">Transmembrane helix</keyword>
<dbReference type="PANTHER" id="PTHR43394:SF1">
    <property type="entry name" value="ATP-BINDING CASSETTE SUB-FAMILY B MEMBER 10, MITOCHONDRIAL"/>
    <property type="match status" value="1"/>
</dbReference>
<dbReference type="Pfam" id="PF00005">
    <property type="entry name" value="ABC_tran"/>
    <property type="match status" value="1"/>
</dbReference>
<dbReference type="PROSITE" id="PS50929">
    <property type="entry name" value="ABC_TM1F"/>
    <property type="match status" value="1"/>
</dbReference>
<dbReference type="EMBL" id="BAABEO010000009">
    <property type="protein sequence ID" value="GAA3677885.1"/>
    <property type="molecule type" value="Genomic_DNA"/>
</dbReference>
<dbReference type="InterPro" id="IPR027417">
    <property type="entry name" value="P-loop_NTPase"/>
</dbReference>
<feature type="transmembrane region" description="Helical" evidence="8">
    <location>
        <begin position="94"/>
        <end position="121"/>
    </location>
</feature>
<dbReference type="PROSITE" id="PS50893">
    <property type="entry name" value="ABC_TRANSPORTER_2"/>
    <property type="match status" value="1"/>
</dbReference>
<dbReference type="InterPro" id="IPR036640">
    <property type="entry name" value="ABC1_TM_sf"/>
</dbReference>
<dbReference type="Gene3D" id="1.20.1560.10">
    <property type="entry name" value="ABC transporter type 1, transmembrane domain"/>
    <property type="match status" value="1"/>
</dbReference>
<sequence length="610" mass="62119">MSALETTPAPESTFAPKPTPAASDHAPYRLPIADGRTTWRYAVRLFGRRPWLVAAAGVVLVAAAAAGLAVPAALGWMVDVVAATDASDAATPLALGAAVLAGAALLGAGLTAGGDILLAVVGQHALADLREEVFEAAVAQPPETVERAGTGDLVSRVSQDVEAVNEAIGGILPTFLGALFTVGMTLAGMALIDPRFALATLLCVPVQWFALQRFLRVSGPLYRRMRVAESERGQHVLEAAAGAATVRSLGTVESSLGRIAEASLHAVSLSLSAVVVRSRFFGRLNVAELLGLSAILATGFVLVSAGEASVGAATAAALFFHRLFGPIGALLANVDELQMAGAGLARLVGVARSGGHDGRGTTPVRTSAPAAGDGAGGLVLEDVRAGYDPQRPVLDGFDLRIEAGHTVALVGASGAGKTTLARVIAGSLDPQHGSVRWSGGACVLGSTALLVSQEVHVFSGTVADNLRLGPGAVGEAELLRAVDEAGAGWVHGLPQGLDTPVGQGGHALTGEQAQHLALARALLSNAPLVVLDEATAEAGSASAEALARAADRVAEGRTAVVVAHRLSQARHADRILVMERGRIVEDGTHEELVEGGGSYARLWRAWSAGH</sequence>
<dbReference type="InterPro" id="IPR003439">
    <property type="entry name" value="ABC_transporter-like_ATP-bd"/>
</dbReference>
<feature type="region of interest" description="Disordered" evidence="7">
    <location>
        <begin position="1"/>
        <end position="22"/>
    </location>
</feature>
<dbReference type="PANTHER" id="PTHR43394">
    <property type="entry name" value="ATP-DEPENDENT PERMEASE MDL1, MITOCHONDRIAL"/>
    <property type="match status" value="1"/>
</dbReference>
<evidence type="ECO:0000259" key="10">
    <source>
        <dbReference type="PROSITE" id="PS50929"/>
    </source>
</evidence>
<evidence type="ECO:0000313" key="12">
    <source>
        <dbReference type="Proteomes" id="UP001500752"/>
    </source>
</evidence>
<accession>A0ABP7C7A3</accession>
<dbReference type="InterPro" id="IPR039421">
    <property type="entry name" value="Type_1_exporter"/>
</dbReference>
<organism evidence="11 12">
    <name type="scientific">Arthrobacter ginkgonis</name>
    <dbReference type="NCBI Taxonomy" id="1630594"/>
    <lineage>
        <taxon>Bacteria</taxon>
        <taxon>Bacillati</taxon>
        <taxon>Actinomycetota</taxon>
        <taxon>Actinomycetes</taxon>
        <taxon>Micrococcales</taxon>
        <taxon>Micrococcaceae</taxon>
        <taxon>Arthrobacter</taxon>
    </lineage>
</organism>
<dbReference type="RefSeq" id="WP_345149739.1">
    <property type="nucleotide sequence ID" value="NZ_BAABEO010000009.1"/>
</dbReference>
<evidence type="ECO:0000256" key="8">
    <source>
        <dbReference type="SAM" id="Phobius"/>
    </source>
</evidence>
<protein>
    <submittedName>
        <fullName evidence="11">ABC transporter ATP-binding protein</fullName>
    </submittedName>
</protein>
<evidence type="ECO:0000256" key="1">
    <source>
        <dbReference type="ARBA" id="ARBA00004651"/>
    </source>
</evidence>
<reference evidence="12" key="1">
    <citation type="journal article" date="2019" name="Int. J. Syst. Evol. Microbiol.">
        <title>The Global Catalogue of Microorganisms (GCM) 10K type strain sequencing project: providing services to taxonomists for standard genome sequencing and annotation.</title>
        <authorList>
            <consortium name="The Broad Institute Genomics Platform"/>
            <consortium name="The Broad Institute Genome Sequencing Center for Infectious Disease"/>
            <person name="Wu L."/>
            <person name="Ma J."/>
        </authorList>
    </citation>
    <scope>NUCLEOTIDE SEQUENCE [LARGE SCALE GENOMIC DNA]</scope>
    <source>
        <strain evidence="12">JCM 30742</strain>
    </source>
</reference>
<keyword evidence="2 8" id="KW-0812">Transmembrane</keyword>
<evidence type="ECO:0000256" key="5">
    <source>
        <dbReference type="ARBA" id="ARBA00022989"/>
    </source>
</evidence>
<feature type="transmembrane region" description="Helical" evidence="8">
    <location>
        <begin position="167"/>
        <end position="190"/>
    </location>
</feature>
<dbReference type="Proteomes" id="UP001500752">
    <property type="component" value="Unassembled WGS sequence"/>
</dbReference>
<dbReference type="InterPro" id="IPR003593">
    <property type="entry name" value="AAA+_ATPase"/>
</dbReference>
<dbReference type="GO" id="GO:0005524">
    <property type="term" value="F:ATP binding"/>
    <property type="evidence" value="ECO:0007669"/>
    <property type="project" value="UniProtKB-KW"/>
</dbReference>
<evidence type="ECO:0000259" key="9">
    <source>
        <dbReference type="PROSITE" id="PS50893"/>
    </source>
</evidence>
<evidence type="ECO:0000256" key="7">
    <source>
        <dbReference type="SAM" id="MobiDB-lite"/>
    </source>
</evidence>
<comment type="subcellular location">
    <subcellularLocation>
        <location evidence="1">Cell membrane</location>
        <topology evidence="1">Multi-pass membrane protein</topology>
    </subcellularLocation>
</comment>
<name>A0ABP7C7A3_9MICC</name>
<keyword evidence="3" id="KW-0547">Nucleotide-binding</keyword>
<dbReference type="Pfam" id="PF00664">
    <property type="entry name" value="ABC_membrane"/>
    <property type="match status" value="1"/>
</dbReference>
<keyword evidence="12" id="KW-1185">Reference proteome</keyword>
<dbReference type="SUPFAM" id="SSF52540">
    <property type="entry name" value="P-loop containing nucleoside triphosphate hydrolases"/>
    <property type="match status" value="1"/>
</dbReference>
<comment type="caution">
    <text evidence="11">The sequence shown here is derived from an EMBL/GenBank/DDBJ whole genome shotgun (WGS) entry which is preliminary data.</text>
</comment>
<dbReference type="Gene3D" id="3.40.50.300">
    <property type="entry name" value="P-loop containing nucleotide triphosphate hydrolases"/>
    <property type="match status" value="1"/>
</dbReference>
<dbReference type="SUPFAM" id="SSF90123">
    <property type="entry name" value="ABC transporter transmembrane region"/>
    <property type="match status" value="1"/>
</dbReference>
<evidence type="ECO:0000256" key="4">
    <source>
        <dbReference type="ARBA" id="ARBA00022840"/>
    </source>
</evidence>
<evidence type="ECO:0000313" key="11">
    <source>
        <dbReference type="EMBL" id="GAA3677885.1"/>
    </source>
</evidence>
<proteinExistence type="predicted"/>
<keyword evidence="4 11" id="KW-0067">ATP-binding</keyword>
<feature type="transmembrane region" description="Helical" evidence="8">
    <location>
        <begin position="286"/>
        <end position="306"/>
    </location>
</feature>